<dbReference type="KEGG" id="moc:BB934_18410"/>
<dbReference type="PANTHER" id="PTHR43081">
    <property type="entry name" value="ADENYLATE CYCLASE, TERMINAL-DIFFERENTIATION SPECIFIC-RELATED"/>
    <property type="match status" value="1"/>
</dbReference>
<dbReference type="SUPFAM" id="SSF55073">
    <property type="entry name" value="Nucleotide cyclase"/>
    <property type="match status" value="1"/>
</dbReference>
<dbReference type="Gene3D" id="3.30.70.3090">
    <property type="entry name" value="ORF SCO4226, nickel-binding ferredoxin-like monomer"/>
    <property type="match status" value="1"/>
</dbReference>
<dbReference type="PANTHER" id="PTHR43081:SF1">
    <property type="entry name" value="ADENYLATE CYCLASE, TERMINAL-DIFFERENTIATION SPECIFIC"/>
    <property type="match status" value="1"/>
</dbReference>
<dbReference type="PROSITE" id="PS50125">
    <property type="entry name" value="GUANYLATE_CYCLASE_2"/>
    <property type="match status" value="1"/>
</dbReference>
<dbReference type="InterPro" id="IPR025336">
    <property type="entry name" value="SCO4226-like"/>
</dbReference>
<evidence type="ECO:0000259" key="1">
    <source>
        <dbReference type="PROSITE" id="PS50125"/>
    </source>
</evidence>
<dbReference type="Pfam" id="PF00211">
    <property type="entry name" value="Guanylate_cyc"/>
    <property type="match status" value="1"/>
</dbReference>
<gene>
    <name evidence="2" type="ORF">BB934_18410</name>
</gene>
<protein>
    <submittedName>
        <fullName evidence="2">Cyclase</fullName>
    </submittedName>
</protein>
<feature type="domain" description="Guanylate cyclase" evidence="1">
    <location>
        <begin position="110"/>
        <end position="223"/>
    </location>
</feature>
<dbReference type="InterPro" id="IPR001054">
    <property type="entry name" value="A/G_cyclase"/>
</dbReference>
<sequence>MPIFLDRHDLKGLSAADIAEAHRRDLEVQGQYGVRFLTYWFDDTRGTAFCLVDAPDIETAMRVHDEAHGQVARDVIEVDLSAVEAFLGRVSDPEPAGCCSHERVDPAMRTIMFTDIVDSTAMTARLGDVRAVEMVRAHDAMVRRALNGRGGREVKHTGDGIMASFEEAASGVDCARAIQQAFEAFNLASREKLQLRIGLDAGEPVADHNDLFGATVQMAARLCQSAEPDTIVVSAAIRGLLPEPSRLTGLGRRSLKGFAQPVDAYEVPWK</sequence>
<dbReference type="InterPro" id="IPR029787">
    <property type="entry name" value="Nucleotide_cyclase"/>
</dbReference>
<dbReference type="Gene3D" id="3.30.70.1230">
    <property type="entry name" value="Nucleotide cyclase"/>
    <property type="match status" value="1"/>
</dbReference>
<dbReference type="CDD" id="cd07302">
    <property type="entry name" value="CHD"/>
    <property type="match status" value="1"/>
</dbReference>
<dbReference type="OrthoDB" id="27092at2"/>
<dbReference type="Pfam" id="PF14026">
    <property type="entry name" value="SCO4226-like"/>
    <property type="match status" value="1"/>
</dbReference>
<organism evidence="2">
    <name type="scientific">Microvirga ossetica</name>
    <dbReference type="NCBI Taxonomy" id="1882682"/>
    <lineage>
        <taxon>Bacteria</taxon>
        <taxon>Pseudomonadati</taxon>
        <taxon>Pseudomonadota</taxon>
        <taxon>Alphaproteobacteria</taxon>
        <taxon>Hyphomicrobiales</taxon>
        <taxon>Methylobacteriaceae</taxon>
        <taxon>Microvirga</taxon>
    </lineage>
</organism>
<name>A0A1B2EIZ0_9HYPH</name>
<dbReference type="SMART" id="SM00044">
    <property type="entry name" value="CYCc"/>
    <property type="match status" value="1"/>
</dbReference>
<accession>A0A1B2EIZ0</accession>
<dbReference type="AlphaFoldDB" id="A0A1B2EIZ0"/>
<proteinExistence type="predicted"/>
<evidence type="ECO:0000313" key="2">
    <source>
        <dbReference type="EMBL" id="ANY79955.1"/>
    </source>
</evidence>
<dbReference type="GO" id="GO:0035556">
    <property type="term" value="P:intracellular signal transduction"/>
    <property type="evidence" value="ECO:0007669"/>
    <property type="project" value="InterPro"/>
</dbReference>
<reference evidence="2" key="1">
    <citation type="submission" date="2016-07" db="EMBL/GenBank/DDBJ databases">
        <title>Microvirga ossetica sp. nov. a new species of rhizobia isolated from root nodules of the legume species Vicia alpestris Steven originated from North Ossetia region in the Caucasus.</title>
        <authorList>
            <person name="Safronova V.I."/>
            <person name="Kuznetsova I.G."/>
            <person name="Sazanova A.L."/>
            <person name="Belimov A."/>
            <person name="Andronov E."/>
            <person name="Osledkin Y.S."/>
            <person name="Onishchuk O.P."/>
            <person name="Kurchak O.N."/>
            <person name="Shaposhnikov A.I."/>
            <person name="Willems A."/>
            <person name="Tikhonovich I.A."/>
        </authorList>
    </citation>
    <scope>NUCLEOTIDE SEQUENCE [LARGE SCALE GENOMIC DNA]</scope>
    <source>
        <strain evidence="2">V5/3M</strain>
    </source>
</reference>
<dbReference type="RefSeq" id="WP_099510968.1">
    <property type="nucleotide sequence ID" value="NZ_CP016616.1"/>
</dbReference>
<dbReference type="InterPro" id="IPR042557">
    <property type="entry name" value="SCO4226"/>
</dbReference>
<dbReference type="InterPro" id="IPR050697">
    <property type="entry name" value="Adenylyl/Guanylyl_Cyclase_3/4"/>
</dbReference>
<dbReference type="EMBL" id="CP016616">
    <property type="protein sequence ID" value="ANY79955.1"/>
    <property type="molecule type" value="Genomic_DNA"/>
</dbReference>
<dbReference type="GO" id="GO:0009190">
    <property type="term" value="P:cyclic nucleotide biosynthetic process"/>
    <property type="evidence" value="ECO:0007669"/>
    <property type="project" value="InterPro"/>
</dbReference>
<dbReference type="GO" id="GO:0004016">
    <property type="term" value="F:adenylate cyclase activity"/>
    <property type="evidence" value="ECO:0007669"/>
    <property type="project" value="UniProtKB-ARBA"/>
</dbReference>